<feature type="transmembrane region" description="Helical" evidence="7">
    <location>
        <begin position="204"/>
        <end position="221"/>
    </location>
</feature>
<accession>A0A7L5AEP7</accession>
<name>A0A7L5AEP7_9MICO</name>
<protein>
    <recommendedName>
        <fullName evidence="8">Peptidase S54 rhomboid domain-containing protein</fullName>
    </recommendedName>
</protein>
<dbReference type="Pfam" id="PF01694">
    <property type="entry name" value="Rhomboid"/>
    <property type="match status" value="1"/>
</dbReference>
<keyword evidence="4" id="KW-0378">Hydrolase</keyword>
<dbReference type="AlphaFoldDB" id="A0A7L5AEP7"/>
<dbReference type="RefSeq" id="WP_161884914.1">
    <property type="nucleotide sequence ID" value="NZ_CP017146.1"/>
</dbReference>
<organism evidence="9 10">
    <name type="scientific">Marisediminicola antarctica</name>
    <dbReference type="NCBI Taxonomy" id="674079"/>
    <lineage>
        <taxon>Bacteria</taxon>
        <taxon>Bacillati</taxon>
        <taxon>Actinomycetota</taxon>
        <taxon>Actinomycetes</taxon>
        <taxon>Micrococcales</taxon>
        <taxon>Microbacteriaceae</taxon>
        <taxon>Marisediminicola</taxon>
    </lineage>
</organism>
<dbReference type="KEGG" id="mant:BHD05_01845"/>
<dbReference type="GO" id="GO:0016020">
    <property type="term" value="C:membrane"/>
    <property type="evidence" value="ECO:0007669"/>
    <property type="project" value="UniProtKB-SubCell"/>
</dbReference>
<evidence type="ECO:0000259" key="8">
    <source>
        <dbReference type="Pfam" id="PF01694"/>
    </source>
</evidence>
<dbReference type="Proteomes" id="UP000464507">
    <property type="component" value="Chromosome"/>
</dbReference>
<proteinExistence type="inferred from homology"/>
<feature type="transmembrane region" description="Helical" evidence="7">
    <location>
        <begin position="180"/>
        <end position="197"/>
    </location>
</feature>
<dbReference type="PANTHER" id="PTHR43731:SF14">
    <property type="entry name" value="PRESENILIN-ASSOCIATED RHOMBOID-LIKE PROTEIN, MITOCHONDRIAL"/>
    <property type="match status" value="1"/>
</dbReference>
<evidence type="ECO:0000256" key="6">
    <source>
        <dbReference type="ARBA" id="ARBA00023136"/>
    </source>
</evidence>
<evidence type="ECO:0000256" key="5">
    <source>
        <dbReference type="ARBA" id="ARBA00022989"/>
    </source>
</evidence>
<feature type="transmembrane region" description="Helical" evidence="7">
    <location>
        <begin position="77"/>
        <end position="96"/>
    </location>
</feature>
<feature type="domain" description="Peptidase S54 rhomboid" evidence="8">
    <location>
        <begin position="113"/>
        <end position="246"/>
    </location>
</feature>
<dbReference type="InterPro" id="IPR022764">
    <property type="entry name" value="Peptidase_S54_rhomboid_dom"/>
</dbReference>
<feature type="transmembrane region" description="Helical" evidence="7">
    <location>
        <begin position="116"/>
        <end position="144"/>
    </location>
</feature>
<comment type="similarity">
    <text evidence="2">Belongs to the peptidase S54 family.</text>
</comment>
<evidence type="ECO:0000313" key="9">
    <source>
        <dbReference type="EMBL" id="QHO68557.1"/>
    </source>
</evidence>
<keyword evidence="10" id="KW-1185">Reference proteome</keyword>
<evidence type="ECO:0000256" key="2">
    <source>
        <dbReference type="ARBA" id="ARBA00009045"/>
    </source>
</evidence>
<evidence type="ECO:0000256" key="3">
    <source>
        <dbReference type="ARBA" id="ARBA00022692"/>
    </source>
</evidence>
<evidence type="ECO:0000256" key="1">
    <source>
        <dbReference type="ARBA" id="ARBA00004141"/>
    </source>
</evidence>
<keyword evidence="6 7" id="KW-0472">Membrane</keyword>
<feature type="transmembrane region" description="Helical" evidence="7">
    <location>
        <begin position="156"/>
        <end position="174"/>
    </location>
</feature>
<sequence length="281" mass="30367">MSGAQPDPQNHCYRHPDRESYVLCQRCGRTICPACQTQAAVGFHCPECIREGRARAPRTKSRLSTSARRLTAPGSPAVTYSIIGVTALVFVLQLVSGGLVTRYLTYFPVLTAREPWTMVTSLLVHSTSSFLHILFNMFSLFIFGRILEPMVGRWRFLALYLLSGLGGSVAVLLLNPTGGVLGASGAIFGLFGAFFVIQRGLGGNSGQLVVLIVINLSIGFFVPNISWQAHVGGLIVGALVAFVYMRTRLARQKNRQLLILAAIAAGLIALSYLGFTTTFVG</sequence>
<dbReference type="InterPro" id="IPR035952">
    <property type="entry name" value="Rhomboid-like_sf"/>
</dbReference>
<evidence type="ECO:0000256" key="7">
    <source>
        <dbReference type="SAM" id="Phobius"/>
    </source>
</evidence>
<feature type="transmembrane region" description="Helical" evidence="7">
    <location>
        <begin position="257"/>
        <end position="275"/>
    </location>
</feature>
<dbReference type="InterPro" id="IPR050925">
    <property type="entry name" value="Rhomboid_protease_S54"/>
</dbReference>
<evidence type="ECO:0000313" key="10">
    <source>
        <dbReference type="Proteomes" id="UP000464507"/>
    </source>
</evidence>
<reference evidence="9 10" key="1">
    <citation type="submission" date="2016-09" db="EMBL/GenBank/DDBJ databases">
        <title>Complete genome sequence of microbes from the polar regions.</title>
        <authorList>
            <person name="Liao L."/>
            <person name="Chen B."/>
        </authorList>
    </citation>
    <scope>NUCLEOTIDE SEQUENCE [LARGE SCALE GENOMIC DNA]</scope>
    <source>
        <strain evidence="9 10">ZS314</strain>
    </source>
</reference>
<dbReference type="Gene3D" id="1.20.1540.10">
    <property type="entry name" value="Rhomboid-like"/>
    <property type="match status" value="1"/>
</dbReference>
<dbReference type="GO" id="GO:0004252">
    <property type="term" value="F:serine-type endopeptidase activity"/>
    <property type="evidence" value="ECO:0007669"/>
    <property type="project" value="InterPro"/>
</dbReference>
<dbReference type="EMBL" id="CP017146">
    <property type="protein sequence ID" value="QHO68557.1"/>
    <property type="molecule type" value="Genomic_DNA"/>
</dbReference>
<dbReference type="OrthoDB" id="9807874at2"/>
<dbReference type="SUPFAM" id="SSF144091">
    <property type="entry name" value="Rhomboid-like"/>
    <property type="match status" value="1"/>
</dbReference>
<dbReference type="PANTHER" id="PTHR43731">
    <property type="entry name" value="RHOMBOID PROTEASE"/>
    <property type="match status" value="1"/>
</dbReference>
<feature type="transmembrane region" description="Helical" evidence="7">
    <location>
        <begin position="227"/>
        <end position="245"/>
    </location>
</feature>
<evidence type="ECO:0000256" key="4">
    <source>
        <dbReference type="ARBA" id="ARBA00022801"/>
    </source>
</evidence>
<comment type="subcellular location">
    <subcellularLocation>
        <location evidence="1">Membrane</location>
        <topology evidence="1">Multi-pass membrane protein</topology>
    </subcellularLocation>
</comment>
<gene>
    <name evidence="9" type="ORF">BHD05_01845</name>
</gene>
<keyword evidence="3 7" id="KW-0812">Transmembrane</keyword>
<keyword evidence="5 7" id="KW-1133">Transmembrane helix</keyword>